<evidence type="ECO:0000256" key="13">
    <source>
        <dbReference type="PIRSR" id="PIRSR000350-4"/>
    </source>
</evidence>
<dbReference type="Pfam" id="PF07992">
    <property type="entry name" value="Pyr_redox_2"/>
    <property type="match status" value="1"/>
</dbReference>
<dbReference type="PATRIC" id="fig|1121865.3.peg.275"/>
<keyword evidence="6 14" id="KW-0560">Oxidoreductase</keyword>
<dbReference type="Gene3D" id="3.30.390.30">
    <property type="match status" value="1"/>
</dbReference>
<comment type="miscellaneous">
    <text evidence="14">The active site is a redox-active disulfide bond.</text>
</comment>
<evidence type="ECO:0000256" key="2">
    <source>
        <dbReference type="ARBA" id="ARBA00012608"/>
    </source>
</evidence>
<dbReference type="PROSITE" id="PS00076">
    <property type="entry name" value="PYRIDINE_REDOX_1"/>
    <property type="match status" value="1"/>
</dbReference>
<dbReference type="NCBIfam" id="TIGR01350">
    <property type="entry name" value="lipoamide_DH"/>
    <property type="match status" value="1"/>
</dbReference>
<dbReference type="GO" id="GO:0004148">
    <property type="term" value="F:dihydrolipoyl dehydrogenase (NADH) activity"/>
    <property type="evidence" value="ECO:0007669"/>
    <property type="project" value="UniProtKB-EC"/>
</dbReference>
<protein>
    <recommendedName>
        <fullName evidence="3 14">Dihydrolipoyl dehydrogenase</fullName>
        <ecNumber evidence="2 14">1.8.1.4</ecNumber>
    </recommendedName>
</protein>
<dbReference type="PRINTS" id="PR00411">
    <property type="entry name" value="PNDRDTASEI"/>
</dbReference>
<dbReference type="RefSeq" id="WP_016182447.1">
    <property type="nucleotide sequence ID" value="NZ_JXKI01000002.1"/>
</dbReference>
<sequence length="449" mass="48806">MQRYDLVVIGAGPGGYVGAIRAAQNGLRVAVIEKKAVGGTCLNVGCIPSKNYLEHAHWALTFKEAEKYGFTFSTPSFDYARLVKHKNQVIKKLQGGIQHLFKQHAIDYIEGQASVIDQKLLVDGKEIAYDKLLLATGSHPFVPPIKGIETVDYLTTDTFFDLETLPTELAIIGGGVIAVELAFAMQPLGTKVSLIEVAPDILLTEDPEARQLIKQQLLAMGIKVITKAKIEQVTKQKIRLNDQEITFSHLLVAAGRKPNLELVQQLAIDLDANGRFVKVNPYYQTSRENIYAVGDLIGGYQLAHAASAEALKAVAAICKQPTYPVLKEDVPRCIYTTPEVASFGLSEQEAKEQYQEIKVKKVPFAGNGKAIATEHTQGFVKLIIDQQYHQLLGAVIVGSGATEMIHTLLATKQAEGTIDELANMTFAHPTLSEVIGEGANGLLGQAIHG</sequence>
<reference evidence="17 18" key="1">
    <citation type="submission" date="2013-03" db="EMBL/GenBank/DDBJ databases">
        <title>The Genome Sequence of Enterococcus columbae ATCC_51263 (PacBio/Illumina hybrid assembly).</title>
        <authorList>
            <consortium name="The Broad Institute Genomics Platform"/>
            <consortium name="The Broad Institute Genome Sequencing Center for Infectious Disease"/>
            <person name="Earl A."/>
            <person name="Russ C."/>
            <person name="Gilmore M."/>
            <person name="Surin D."/>
            <person name="Walker B."/>
            <person name="Young S."/>
            <person name="Zeng Q."/>
            <person name="Gargeya S."/>
            <person name="Fitzgerald M."/>
            <person name="Haas B."/>
            <person name="Abouelleil A."/>
            <person name="Allen A.W."/>
            <person name="Alvarado L."/>
            <person name="Arachchi H.M."/>
            <person name="Berlin A.M."/>
            <person name="Chapman S.B."/>
            <person name="Gainer-Dewar J."/>
            <person name="Goldberg J."/>
            <person name="Griggs A."/>
            <person name="Gujja S."/>
            <person name="Hansen M."/>
            <person name="Howarth C."/>
            <person name="Imamovic A."/>
            <person name="Ireland A."/>
            <person name="Larimer J."/>
            <person name="McCowan C."/>
            <person name="Murphy C."/>
            <person name="Pearson M."/>
            <person name="Poon T.W."/>
            <person name="Priest M."/>
            <person name="Roberts A."/>
            <person name="Saif S."/>
            <person name="Shea T."/>
            <person name="Sisk P."/>
            <person name="Sykes S."/>
            <person name="Wortman J."/>
            <person name="Nusbaum C."/>
            <person name="Birren B."/>
        </authorList>
    </citation>
    <scope>NUCLEOTIDE SEQUENCE [LARGE SCALE GENOMIC DNA]</scope>
    <source>
        <strain evidence="17 18">ATCC 51263</strain>
    </source>
</reference>
<keyword evidence="18" id="KW-1185">Reference proteome</keyword>
<organism evidence="17 18">
    <name type="scientific">Enterococcus columbae DSM 7374 = ATCC 51263</name>
    <dbReference type="NCBI Taxonomy" id="1121865"/>
    <lineage>
        <taxon>Bacteria</taxon>
        <taxon>Bacillati</taxon>
        <taxon>Bacillota</taxon>
        <taxon>Bacilli</taxon>
        <taxon>Lactobacillales</taxon>
        <taxon>Enterococcaceae</taxon>
        <taxon>Enterococcus</taxon>
    </lineage>
</organism>
<dbReference type="EMBL" id="ASWJ01000004">
    <property type="protein sequence ID" value="EOW84385.1"/>
    <property type="molecule type" value="Genomic_DNA"/>
</dbReference>
<feature type="binding site" evidence="12">
    <location>
        <begin position="173"/>
        <end position="180"/>
    </location>
    <ligand>
        <name>NAD(+)</name>
        <dbReference type="ChEBI" id="CHEBI:57540"/>
    </ligand>
</feature>
<name>S0KHN3_9ENTE</name>
<feature type="binding site" evidence="12">
    <location>
        <position position="295"/>
    </location>
    <ligand>
        <name>FAD</name>
        <dbReference type="ChEBI" id="CHEBI:57692"/>
    </ligand>
</feature>
<evidence type="ECO:0000256" key="6">
    <source>
        <dbReference type="ARBA" id="ARBA00023002"/>
    </source>
</evidence>
<evidence type="ECO:0000256" key="10">
    <source>
        <dbReference type="ARBA" id="ARBA00049187"/>
    </source>
</evidence>
<dbReference type="InterPro" id="IPR050151">
    <property type="entry name" value="Class-I_Pyr_Nuc-Dis_Oxidored"/>
</dbReference>
<dbReference type="InterPro" id="IPR036188">
    <property type="entry name" value="FAD/NAD-bd_sf"/>
</dbReference>
<dbReference type="InterPro" id="IPR004099">
    <property type="entry name" value="Pyr_nucl-diS_OxRdtase_dimer"/>
</dbReference>
<evidence type="ECO:0000256" key="3">
    <source>
        <dbReference type="ARBA" id="ARBA00016961"/>
    </source>
</evidence>
<dbReference type="PRINTS" id="PR00368">
    <property type="entry name" value="FADPNR"/>
</dbReference>
<feature type="binding site" evidence="12">
    <location>
        <position position="50"/>
    </location>
    <ligand>
        <name>FAD</name>
        <dbReference type="ChEBI" id="CHEBI:57692"/>
    </ligand>
</feature>
<evidence type="ECO:0000256" key="11">
    <source>
        <dbReference type="PIRSR" id="PIRSR000350-2"/>
    </source>
</evidence>
<feature type="domain" description="FAD/NAD(P)-binding" evidence="16">
    <location>
        <begin position="4"/>
        <end position="310"/>
    </location>
</feature>
<feature type="binding site" evidence="12">
    <location>
        <position position="255"/>
    </location>
    <ligand>
        <name>NAD(+)</name>
        <dbReference type="ChEBI" id="CHEBI:57540"/>
    </ligand>
</feature>
<evidence type="ECO:0000256" key="12">
    <source>
        <dbReference type="PIRSR" id="PIRSR000350-3"/>
    </source>
</evidence>
<dbReference type="FunFam" id="3.30.390.30:FF:000001">
    <property type="entry name" value="Dihydrolipoyl dehydrogenase"/>
    <property type="match status" value="1"/>
</dbReference>
<comment type="cofactor">
    <cofactor evidence="12 14">
        <name>FAD</name>
        <dbReference type="ChEBI" id="CHEBI:57692"/>
    </cofactor>
    <text evidence="12 14">Binds 1 FAD per subunit.</text>
</comment>
<dbReference type="Gene3D" id="3.50.50.60">
    <property type="entry name" value="FAD/NAD(P)-binding domain"/>
    <property type="match status" value="2"/>
</dbReference>
<evidence type="ECO:0000256" key="5">
    <source>
        <dbReference type="ARBA" id="ARBA00022827"/>
    </source>
</evidence>
<feature type="binding site" evidence="12">
    <location>
        <begin position="136"/>
        <end position="138"/>
    </location>
    <ligand>
        <name>FAD</name>
        <dbReference type="ChEBI" id="CHEBI:57692"/>
    </ligand>
</feature>
<dbReference type="InterPro" id="IPR023753">
    <property type="entry name" value="FAD/NAD-binding_dom"/>
</dbReference>
<dbReference type="AlphaFoldDB" id="S0KHN3"/>
<dbReference type="Pfam" id="PF02852">
    <property type="entry name" value="Pyr_redox_dim"/>
    <property type="match status" value="1"/>
</dbReference>
<feature type="binding site" evidence="12">
    <location>
        <position position="196"/>
    </location>
    <ligand>
        <name>NAD(+)</name>
        <dbReference type="ChEBI" id="CHEBI:57540"/>
    </ligand>
</feature>
<evidence type="ECO:0000259" key="16">
    <source>
        <dbReference type="Pfam" id="PF07992"/>
    </source>
</evidence>
<dbReference type="Proteomes" id="UP000014113">
    <property type="component" value="Unassembled WGS sequence"/>
</dbReference>
<dbReference type="PIRSF" id="PIRSF000350">
    <property type="entry name" value="Mercury_reductase_MerA"/>
    <property type="match status" value="1"/>
</dbReference>
<gene>
    <name evidence="17" type="ORF">I568_00880</name>
</gene>
<feature type="disulfide bond" description="Redox-active" evidence="13">
    <location>
        <begin position="41"/>
        <end position="46"/>
    </location>
</feature>
<keyword evidence="4 14" id="KW-0285">Flavoprotein</keyword>
<comment type="caution">
    <text evidence="17">The sequence shown here is derived from an EMBL/GenBank/DDBJ whole genome shotgun (WGS) entry which is preliminary data.</text>
</comment>
<accession>S0KHN3</accession>
<evidence type="ECO:0000256" key="9">
    <source>
        <dbReference type="ARBA" id="ARBA00023284"/>
    </source>
</evidence>
<dbReference type="GO" id="GO:0006103">
    <property type="term" value="P:2-oxoglutarate metabolic process"/>
    <property type="evidence" value="ECO:0007669"/>
    <property type="project" value="TreeGrafter"/>
</dbReference>
<evidence type="ECO:0000313" key="17">
    <source>
        <dbReference type="EMBL" id="EOW84385.1"/>
    </source>
</evidence>
<keyword evidence="5 12" id="KW-0274">FAD</keyword>
<evidence type="ECO:0000256" key="7">
    <source>
        <dbReference type="ARBA" id="ARBA00023027"/>
    </source>
</evidence>
<dbReference type="InterPro" id="IPR001100">
    <property type="entry name" value="Pyr_nuc-diS_OxRdtase"/>
</dbReference>
<dbReference type="PANTHER" id="PTHR22912:SF151">
    <property type="entry name" value="DIHYDROLIPOYL DEHYDROGENASE, MITOCHONDRIAL"/>
    <property type="match status" value="1"/>
</dbReference>
<proteinExistence type="inferred from homology"/>
<keyword evidence="9 14" id="KW-0676">Redox-active center</keyword>
<dbReference type="EC" id="1.8.1.4" evidence="2 14"/>
<evidence type="ECO:0000313" key="18">
    <source>
        <dbReference type="Proteomes" id="UP000014113"/>
    </source>
</evidence>
<dbReference type="STRING" id="1121865.OMW_00282"/>
<dbReference type="eggNOG" id="COG1249">
    <property type="taxonomic scope" value="Bacteria"/>
</dbReference>
<evidence type="ECO:0000256" key="14">
    <source>
        <dbReference type="RuleBase" id="RU003692"/>
    </source>
</evidence>
<evidence type="ECO:0000256" key="1">
    <source>
        <dbReference type="ARBA" id="ARBA00007532"/>
    </source>
</evidence>
<keyword evidence="7 12" id="KW-0520">NAD</keyword>
<evidence type="ECO:0000259" key="15">
    <source>
        <dbReference type="Pfam" id="PF02852"/>
    </source>
</evidence>
<comment type="similarity">
    <text evidence="1 14">Belongs to the class-I pyridine nucleotide-disulfide oxidoreductase family.</text>
</comment>
<dbReference type="InterPro" id="IPR012999">
    <property type="entry name" value="Pyr_OxRdtase_I_AS"/>
</dbReference>
<dbReference type="PANTHER" id="PTHR22912">
    <property type="entry name" value="DISULFIDE OXIDOREDUCTASE"/>
    <property type="match status" value="1"/>
</dbReference>
<evidence type="ECO:0000256" key="8">
    <source>
        <dbReference type="ARBA" id="ARBA00023157"/>
    </source>
</evidence>
<feature type="active site" description="Proton acceptor" evidence="11">
    <location>
        <position position="428"/>
    </location>
</feature>
<dbReference type="GO" id="GO:0005737">
    <property type="term" value="C:cytoplasm"/>
    <property type="evidence" value="ECO:0007669"/>
    <property type="project" value="UniProtKB-ARBA"/>
</dbReference>
<comment type="catalytic activity">
    <reaction evidence="10 14">
        <text>N(6)-[(R)-dihydrolipoyl]-L-lysyl-[protein] + NAD(+) = N(6)-[(R)-lipoyl]-L-lysyl-[protein] + NADH + H(+)</text>
        <dbReference type="Rhea" id="RHEA:15045"/>
        <dbReference type="Rhea" id="RHEA-COMP:10474"/>
        <dbReference type="Rhea" id="RHEA-COMP:10475"/>
        <dbReference type="ChEBI" id="CHEBI:15378"/>
        <dbReference type="ChEBI" id="CHEBI:57540"/>
        <dbReference type="ChEBI" id="CHEBI:57945"/>
        <dbReference type="ChEBI" id="CHEBI:83099"/>
        <dbReference type="ChEBI" id="CHEBI:83100"/>
        <dbReference type="EC" id="1.8.1.4"/>
    </reaction>
</comment>
<dbReference type="SUPFAM" id="SSF51905">
    <property type="entry name" value="FAD/NAD(P)-binding domain"/>
    <property type="match status" value="1"/>
</dbReference>
<feature type="domain" description="Pyridine nucleotide-disulphide oxidoreductase dimerisation" evidence="15">
    <location>
        <begin position="330"/>
        <end position="437"/>
    </location>
</feature>
<keyword evidence="8" id="KW-1015">Disulfide bond</keyword>
<evidence type="ECO:0000256" key="4">
    <source>
        <dbReference type="ARBA" id="ARBA00022630"/>
    </source>
</evidence>
<dbReference type="InterPro" id="IPR016156">
    <property type="entry name" value="FAD/NAD-linked_Rdtase_dimer_sf"/>
</dbReference>
<dbReference type="OrthoDB" id="9800167at2"/>
<dbReference type="SUPFAM" id="SSF55424">
    <property type="entry name" value="FAD/NAD-linked reductases, dimerisation (C-terminal) domain"/>
    <property type="match status" value="1"/>
</dbReference>
<keyword evidence="12" id="KW-0547">Nucleotide-binding</keyword>
<dbReference type="InterPro" id="IPR006258">
    <property type="entry name" value="Lipoamide_DH"/>
</dbReference>
<dbReference type="GO" id="GO:0050660">
    <property type="term" value="F:flavin adenine dinucleotide binding"/>
    <property type="evidence" value="ECO:0007669"/>
    <property type="project" value="InterPro"/>
</dbReference>